<reference evidence="1" key="1">
    <citation type="submission" date="2013-08" db="EMBL/GenBank/DDBJ databases">
        <authorList>
            <person name="Mendez C."/>
            <person name="Richter M."/>
            <person name="Ferrer M."/>
            <person name="Sanchez J."/>
        </authorList>
    </citation>
    <scope>NUCLEOTIDE SEQUENCE</scope>
</reference>
<dbReference type="PANTHER" id="PTHR34614">
    <property type="match status" value="1"/>
</dbReference>
<feature type="non-terminal residue" evidence="1">
    <location>
        <position position="96"/>
    </location>
</feature>
<feature type="non-terminal residue" evidence="1">
    <location>
        <position position="1"/>
    </location>
</feature>
<accession>T1BAB8</accession>
<dbReference type="EMBL" id="AUZX01009622">
    <property type="protein sequence ID" value="EQD51175.1"/>
    <property type="molecule type" value="Genomic_DNA"/>
</dbReference>
<organism evidence="1">
    <name type="scientific">mine drainage metagenome</name>
    <dbReference type="NCBI Taxonomy" id="410659"/>
    <lineage>
        <taxon>unclassified sequences</taxon>
        <taxon>metagenomes</taxon>
        <taxon>ecological metagenomes</taxon>
    </lineage>
</organism>
<dbReference type="AlphaFoldDB" id="T1BAB8"/>
<dbReference type="PANTHER" id="PTHR34614:SF2">
    <property type="entry name" value="TRANSPOSASE IS4-LIKE DOMAIN-CONTAINING PROTEIN"/>
    <property type="match status" value="1"/>
</dbReference>
<evidence type="ECO:0000313" key="1">
    <source>
        <dbReference type="EMBL" id="EQD51175.1"/>
    </source>
</evidence>
<reference evidence="1" key="2">
    <citation type="journal article" date="2014" name="ISME J.">
        <title>Microbial stratification in low pH oxic and suboxic macroscopic growths along an acid mine drainage.</title>
        <authorList>
            <person name="Mendez-Garcia C."/>
            <person name="Mesa V."/>
            <person name="Sprenger R.R."/>
            <person name="Richter M."/>
            <person name="Diez M.S."/>
            <person name="Solano J."/>
            <person name="Bargiela R."/>
            <person name="Golyshina O.V."/>
            <person name="Manteca A."/>
            <person name="Ramos J.L."/>
            <person name="Gallego J.R."/>
            <person name="Llorente I."/>
            <person name="Martins Dos Santos V.A."/>
            <person name="Jensen O.N."/>
            <person name="Pelaez A.I."/>
            <person name="Sanchez J."/>
            <person name="Ferrer M."/>
        </authorList>
    </citation>
    <scope>NUCLEOTIDE SEQUENCE</scope>
</reference>
<sequence>SSYFEGREDNDLVLFGYSRDRKRGKEQIVIGLVMADGIPIHHEVWPGNTVDPKTLESTISVLKEKFHIKNVIIIADRAFGRSKSLDLLDKNLYITA</sequence>
<gene>
    <name evidence="1" type="ORF">B1A_13166</name>
</gene>
<protein>
    <submittedName>
        <fullName evidence="1">Transposase IS4 family protein</fullName>
    </submittedName>
</protein>
<comment type="caution">
    <text evidence="1">The sequence shown here is derived from an EMBL/GenBank/DDBJ whole genome shotgun (WGS) entry which is preliminary data.</text>
</comment>
<proteinExistence type="predicted"/>
<name>T1BAB8_9ZZZZ</name>